<keyword evidence="1 2" id="KW-1015">Disulfide bond</keyword>
<keyword evidence="3" id="KW-0732">Signal</keyword>
<keyword evidence="2" id="KW-0768">Sushi</keyword>
<feature type="disulfide bond" evidence="2">
    <location>
        <begin position="55"/>
        <end position="98"/>
    </location>
</feature>
<reference evidence="5" key="1">
    <citation type="journal article" date="2008" name="Nature">
        <title>The amphioxus genome and the evolution of the chordate karyotype.</title>
        <authorList>
            <consortium name="US DOE Joint Genome Institute (JGI-PGF)"/>
            <person name="Putnam N.H."/>
            <person name="Butts T."/>
            <person name="Ferrier D.E.K."/>
            <person name="Furlong R.F."/>
            <person name="Hellsten U."/>
            <person name="Kawashima T."/>
            <person name="Robinson-Rechavi M."/>
            <person name="Shoguchi E."/>
            <person name="Terry A."/>
            <person name="Yu J.-K."/>
            <person name="Benito-Gutierrez E.L."/>
            <person name="Dubchak I."/>
            <person name="Garcia-Fernandez J."/>
            <person name="Gibson-Brown J.J."/>
            <person name="Grigoriev I.V."/>
            <person name="Horton A.C."/>
            <person name="de Jong P.J."/>
            <person name="Jurka J."/>
            <person name="Kapitonov V.V."/>
            <person name="Kohara Y."/>
            <person name="Kuroki Y."/>
            <person name="Lindquist E."/>
            <person name="Lucas S."/>
            <person name="Osoegawa K."/>
            <person name="Pennacchio L.A."/>
            <person name="Salamov A.A."/>
            <person name="Satou Y."/>
            <person name="Sauka-Spengler T."/>
            <person name="Schmutz J."/>
            <person name="Shin-I T."/>
            <person name="Toyoda A."/>
            <person name="Bronner-Fraser M."/>
            <person name="Fujiyama A."/>
            <person name="Holland L.Z."/>
            <person name="Holland P.W.H."/>
            <person name="Satoh N."/>
            <person name="Rokhsar D.S."/>
        </authorList>
    </citation>
    <scope>NUCLEOTIDE SEQUENCE [LARGE SCALE GENOMIC DNA]</scope>
    <source>
        <strain evidence="5">S238N-H82</strain>
        <tissue evidence="5">Testes</tissue>
    </source>
</reference>
<organism>
    <name type="scientific">Branchiostoma floridae</name>
    <name type="common">Florida lancelet</name>
    <name type="synonym">Amphioxus</name>
    <dbReference type="NCBI Taxonomy" id="7739"/>
    <lineage>
        <taxon>Eukaryota</taxon>
        <taxon>Metazoa</taxon>
        <taxon>Chordata</taxon>
        <taxon>Cephalochordata</taxon>
        <taxon>Leptocardii</taxon>
        <taxon>Amphioxiformes</taxon>
        <taxon>Branchiostomatidae</taxon>
        <taxon>Branchiostoma</taxon>
    </lineage>
</organism>
<dbReference type="InParanoid" id="C3ZWV9"/>
<evidence type="ECO:0000259" key="4">
    <source>
        <dbReference type="PROSITE" id="PS50923"/>
    </source>
</evidence>
<dbReference type="EMBL" id="GG666704">
    <property type="protein sequence ID" value="EEN42970.1"/>
    <property type="molecule type" value="Genomic_DNA"/>
</dbReference>
<feature type="disulfide bond" evidence="2">
    <location>
        <begin position="145"/>
        <end position="172"/>
    </location>
</feature>
<proteinExistence type="predicted"/>
<dbReference type="CDD" id="cd00033">
    <property type="entry name" value="CCP"/>
    <property type="match status" value="1"/>
</dbReference>
<feature type="domain" description="Sushi" evidence="4">
    <location>
        <begin position="113"/>
        <end position="174"/>
    </location>
</feature>
<protein>
    <recommendedName>
        <fullName evidence="4">Sushi domain-containing protein</fullName>
    </recommendedName>
</protein>
<feature type="disulfide bond" evidence="2">
    <location>
        <begin position="83"/>
        <end position="110"/>
    </location>
</feature>
<evidence type="ECO:0000256" key="2">
    <source>
        <dbReference type="PROSITE-ProRule" id="PRU00302"/>
    </source>
</evidence>
<dbReference type="InterPro" id="IPR035976">
    <property type="entry name" value="Sushi/SCR/CCP_sf"/>
</dbReference>
<sequence>MVKFRGGAGGLTSVLCLSVLSPDVYVICKCNNEIHLHMTYTSGNGDSTERHDTACSFPPVCKGCERTDCVPPFYKGKICRLTCRNSHRQESGNTSRTCDGHEWSGKALECKDLRCEYPEDYDTEGTSREGCMPPYHNGETCTYTCKEGFSRADGDYSITCEEGKWSGEPLECDAAVARLMSFIMMADENKDKITALGLQEE</sequence>
<evidence type="ECO:0000256" key="3">
    <source>
        <dbReference type="SAM" id="SignalP"/>
    </source>
</evidence>
<accession>C3ZWV9</accession>
<evidence type="ECO:0000313" key="5">
    <source>
        <dbReference type="EMBL" id="EEN42970.1"/>
    </source>
</evidence>
<dbReference type="PROSITE" id="PS50923">
    <property type="entry name" value="SUSHI"/>
    <property type="match status" value="2"/>
</dbReference>
<dbReference type="Pfam" id="PF00084">
    <property type="entry name" value="Sushi"/>
    <property type="match status" value="1"/>
</dbReference>
<dbReference type="AlphaFoldDB" id="C3ZWV9"/>
<dbReference type="SMART" id="SM00032">
    <property type="entry name" value="CCP"/>
    <property type="match status" value="2"/>
</dbReference>
<dbReference type="Gene3D" id="2.10.70.10">
    <property type="entry name" value="Complement Module, domain 1"/>
    <property type="match status" value="1"/>
</dbReference>
<dbReference type="InterPro" id="IPR000436">
    <property type="entry name" value="Sushi_SCR_CCP_dom"/>
</dbReference>
<name>C3ZWV9_BRAFL</name>
<feature type="domain" description="Sushi" evidence="4">
    <location>
        <begin position="53"/>
        <end position="112"/>
    </location>
</feature>
<feature type="signal peptide" evidence="3">
    <location>
        <begin position="1"/>
        <end position="16"/>
    </location>
</feature>
<gene>
    <name evidence="5" type="ORF">BRAFLDRAFT_99315</name>
</gene>
<dbReference type="SUPFAM" id="SSF57535">
    <property type="entry name" value="Complement control module/SCR domain"/>
    <property type="match status" value="2"/>
</dbReference>
<comment type="caution">
    <text evidence="2">Lacks conserved residue(s) required for the propagation of feature annotation.</text>
</comment>
<feature type="chain" id="PRO_5002936963" description="Sushi domain-containing protein" evidence="3">
    <location>
        <begin position="17"/>
        <end position="201"/>
    </location>
</feature>
<evidence type="ECO:0000256" key="1">
    <source>
        <dbReference type="ARBA" id="ARBA00023157"/>
    </source>
</evidence>